<dbReference type="Proteomes" id="UP000267821">
    <property type="component" value="Unassembled WGS sequence"/>
</dbReference>
<dbReference type="EMBL" id="ML121531">
    <property type="protein sequence ID" value="RPB27301.1"/>
    <property type="molecule type" value="Genomic_DNA"/>
</dbReference>
<keyword evidence="2" id="KW-1185">Reference proteome</keyword>
<name>A0A3N4M2Y0_9PEZI</name>
<accession>A0A3N4M2Y0</accession>
<proteinExistence type="predicted"/>
<evidence type="ECO:0000313" key="2">
    <source>
        <dbReference type="Proteomes" id="UP000267821"/>
    </source>
</evidence>
<dbReference type="OrthoDB" id="5449798at2759"/>
<dbReference type="AlphaFoldDB" id="A0A3N4M2Y0"/>
<organism evidence="1 2">
    <name type="scientific">Terfezia boudieri ATCC MYA-4762</name>
    <dbReference type="NCBI Taxonomy" id="1051890"/>
    <lineage>
        <taxon>Eukaryota</taxon>
        <taxon>Fungi</taxon>
        <taxon>Dikarya</taxon>
        <taxon>Ascomycota</taxon>
        <taxon>Pezizomycotina</taxon>
        <taxon>Pezizomycetes</taxon>
        <taxon>Pezizales</taxon>
        <taxon>Pezizaceae</taxon>
        <taxon>Terfezia</taxon>
    </lineage>
</organism>
<feature type="non-terminal residue" evidence="1">
    <location>
        <position position="70"/>
    </location>
</feature>
<reference evidence="1 2" key="1">
    <citation type="journal article" date="2018" name="Nat. Ecol. Evol.">
        <title>Pezizomycetes genomes reveal the molecular basis of ectomycorrhizal truffle lifestyle.</title>
        <authorList>
            <person name="Murat C."/>
            <person name="Payen T."/>
            <person name="Noel B."/>
            <person name="Kuo A."/>
            <person name="Morin E."/>
            <person name="Chen J."/>
            <person name="Kohler A."/>
            <person name="Krizsan K."/>
            <person name="Balestrini R."/>
            <person name="Da Silva C."/>
            <person name="Montanini B."/>
            <person name="Hainaut M."/>
            <person name="Levati E."/>
            <person name="Barry K.W."/>
            <person name="Belfiori B."/>
            <person name="Cichocki N."/>
            <person name="Clum A."/>
            <person name="Dockter R.B."/>
            <person name="Fauchery L."/>
            <person name="Guy J."/>
            <person name="Iotti M."/>
            <person name="Le Tacon F."/>
            <person name="Lindquist E.A."/>
            <person name="Lipzen A."/>
            <person name="Malagnac F."/>
            <person name="Mello A."/>
            <person name="Molinier V."/>
            <person name="Miyauchi S."/>
            <person name="Poulain J."/>
            <person name="Riccioni C."/>
            <person name="Rubini A."/>
            <person name="Sitrit Y."/>
            <person name="Splivallo R."/>
            <person name="Traeger S."/>
            <person name="Wang M."/>
            <person name="Zifcakova L."/>
            <person name="Wipf D."/>
            <person name="Zambonelli A."/>
            <person name="Paolocci F."/>
            <person name="Nowrousian M."/>
            <person name="Ottonello S."/>
            <person name="Baldrian P."/>
            <person name="Spatafora J.W."/>
            <person name="Henrissat B."/>
            <person name="Nagy L.G."/>
            <person name="Aury J.M."/>
            <person name="Wincker P."/>
            <person name="Grigoriev I.V."/>
            <person name="Bonfante P."/>
            <person name="Martin F.M."/>
        </authorList>
    </citation>
    <scope>NUCLEOTIDE SEQUENCE [LARGE SCALE GENOMIC DNA]</scope>
    <source>
        <strain evidence="1 2">ATCC MYA-4762</strain>
    </source>
</reference>
<protein>
    <submittedName>
        <fullName evidence="1">Uncharacterized protein</fullName>
    </submittedName>
</protein>
<dbReference type="InParanoid" id="A0A3N4M2Y0"/>
<sequence>MAKFIAMESSRKIYNCNRFISDITNHAYQHKRRKLHKSIKSPLYLAMVGTHKLLGHYTLQSYVWPISLRI</sequence>
<gene>
    <name evidence="1" type="ORF">L211DRAFT_834162</name>
</gene>
<evidence type="ECO:0000313" key="1">
    <source>
        <dbReference type="EMBL" id="RPB27301.1"/>
    </source>
</evidence>